<evidence type="ECO:0000256" key="2">
    <source>
        <dbReference type="ARBA" id="ARBA00022525"/>
    </source>
</evidence>
<keyword evidence="2" id="KW-0964">Secreted</keyword>
<evidence type="ECO:0000313" key="6">
    <source>
        <dbReference type="Ensembl" id="ENSCSRP00000003592.1"/>
    </source>
</evidence>
<keyword evidence="7" id="KW-1185">Reference proteome</keyword>
<dbReference type="Gene3D" id="3.30.60.30">
    <property type="match status" value="1"/>
</dbReference>
<dbReference type="InterPro" id="IPR002350">
    <property type="entry name" value="Kazal_dom"/>
</dbReference>
<evidence type="ECO:0000256" key="3">
    <source>
        <dbReference type="ARBA" id="ARBA00022690"/>
    </source>
</evidence>
<protein>
    <recommendedName>
        <fullName evidence="5">Kazal-like domain-containing protein</fullName>
    </recommendedName>
</protein>
<evidence type="ECO:0000256" key="4">
    <source>
        <dbReference type="ARBA" id="ARBA00023157"/>
    </source>
</evidence>
<evidence type="ECO:0000259" key="5">
    <source>
        <dbReference type="PROSITE" id="PS51465"/>
    </source>
</evidence>
<dbReference type="PROSITE" id="PS51465">
    <property type="entry name" value="KAZAL_2"/>
    <property type="match status" value="1"/>
</dbReference>
<organism evidence="6 7">
    <name type="scientific">Chelydra serpentina</name>
    <name type="common">Snapping turtle</name>
    <name type="synonym">Testudo serpentina</name>
    <dbReference type="NCBI Taxonomy" id="8475"/>
    <lineage>
        <taxon>Eukaryota</taxon>
        <taxon>Metazoa</taxon>
        <taxon>Chordata</taxon>
        <taxon>Craniata</taxon>
        <taxon>Vertebrata</taxon>
        <taxon>Euteleostomi</taxon>
        <taxon>Archelosauria</taxon>
        <taxon>Testudinata</taxon>
        <taxon>Testudines</taxon>
        <taxon>Cryptodira</taxon>
        <taxon>Durocryptodira</taxon>
        <taxon>Americhelydia</taxon>
        <taxon>Chelydroidea</taxon>
        <taxon>Chelydridae</taxon>
        <taxon>Chelydra</taxon>
    </lineage>
</organism>
<name>A0A8C3RS89_CHESE</name>
<dbReference type="SUPFAM" id="SSF100895">
    <property type="entry name" value="Kazal-type serine protease inhibitors"/>
    <property type="match status" value="1"/>
</dbReference>
<keyword evidence="3" id="KW-0646">Protease inhibitor</keyword>
<evidence type="ECO:0000313" key="7">
    <source>
        <dbReference type="Proteomes" id="UP000694403"/>
    </source>
</evidence>
<dbReference type="PANTHER" id="PTHR21312">
    <property type="entry name" value="SERINE PROTEASE INHIBITOR"/>
    <property type="match status" value="1"/>
</dbReference>
<accession>A0A8C3RS89</accession>
<sequence length="117" mass="12853">MTLSSGHSFRRLRFCITRVGKFALMSPWGFPRKSTSRLSSPKSILPLCSLYAVLPSRDVSCPRMVDPVCGSDGITYPNECFLCREILSKAAQKSPEYKHPGGGGGGAERLCFCETFL</sequence>
<dbReference type="Proteomes" id="UP000694403">
    <property type="component" value="Unplaced"/>
</dbReference>
<dbReference type="Ensembl" id="ENSCSRT00000003719.1">
    <property type="protein sequence ID" value="ENSCSRP00000003592.1"/>
    <property type="gene ID" value="ENSCSRG00000002723.1"/>
</dbReference>
<dbReference type="InterPro" id="IPR036058">
    <property type="entry name" value="Kazal_dom_sf"/>
</dbReference>
<dbReference type="GO" id="GO:0030414">
    <property type="term" value="F:peptidase inhibitor activity"/>
    <property type="evidence" value="ECO:0007669"/>
    <property type="project" value="UniProtKB-KW"/>
</dbReference>
<keyword evidence="4" id="KW-1015">Disulfide bond</keyword>
<reference evidence="6" key="2">
    <citation type="submission" date="2025-09" db="UniProtKB">
        <authorList>
            <consortium name="Ensembl"/>
        </authorList>
    </citation>
    <scope>IDENTIFICATION</scope>
</reference>
<dbReference type="Pfam" id="PF00050">
    <property type="entry name" value="Kazal_1"/>
    <property type="match status" value="1"/>
</dbReference>
<dbReference type="GO" id="GO:0005576">
    <property type="term" value="C:extracellular region"/>
    <property type="evidence" value="ECO:0007669"/>
    <property type="project" value="UniProtKB-SubCell"/>
</dbReference>
<proteinExistence type="predicted"/>
<dbReference type="SMART" id="SM00280">
    <property type="entry name" value="KAZAL"/>
    <property type="match status" value="1"/>
</dbReference>
<feature type="domain" description="Kazal-like" evidence="5">
    <location>
        <begin position="42"/>
        <end position="105"/>
    </location>
</feature>
<dbReference type="PANTHER" id="PTHR21312:SF28">
    <property type="entry name" value="OVOINHIBITOR-RELATED"/>
    <property type="match status" value="1"/>
</dbReference>
<evidence type="ECO:0000256" key="1">
    <source>
        <dbReference type="ARBA" id="ARBA00004613"/>
    </source>
</evidence>
<dbReference type="PROSITE" id="PS00282">
    <property type="entry name" value="KAZAL_1"/>
    <property type="match status" value="1"/>
</dbReference>
<comment type="subcellular location">
    <subcellularLocation>
        <location evidence="1">Secreted</location>
    </subcellularLocation>
</comment>
<reference evidence="6" key="1">
    <citation type="submission" date="2025-08" db="UniProtKB">
        <authorList>
            <consortium name="Ensembl"/>
        </authorList>
    </citation>
    <scope>IDENTIFICATION</scope>
</reference>
<dbReference type="AlphaFoldDB" id="A0A8C3RS89"/>